<accession>A0A6I0FE02</accession>
<protein>
    <submittedName>
        <fullName evidence="1">Uncharacterized protein</fullName>
    </submittedName>
</protein>
<proteinExistence type="predicted"/>
<comment type="caution">
    <text evidence="1">The sequence shown here is derived from an EMBL/GenBank/DDBJ whole genome shotgun (WGS) entry which is preliminary data.</text>
</comment>
<keyword evidence="2" id="KW-1185">Reference proteome</keyword>
<organism evidence="1 2">
    <name type="scientific">Alkaliphilus pronyensis</name>
    <dbReference type="NCBI Taxonomy" id="1482732"/>
    <lineage>
        <taxon>Bacteria</taxon>
        <taxon>Bacillati</taxon>
        <taxon>Bacillota</taxon>
        <taxon>Clostridia</taxon>
        <taxon>Peptostreptococcales</taxon>
        <taxon>Natronincolaceae</taxon>
        <taxon>Alkaliphilus</taxon>
    </lineage>
</organism>
<dbReference type="RefSeq" id="WP_151861675.1">
    <property type="nucleotide sequence ID" value="NZ_WBZC01000043.1"/>
</dbReference>
<dbReference type="EMBL" id="WBZC01000043">
    <property type="protein sequence ID" value="KAB3532931.1"/>
    <property type="molecule type" value="Genomic_DNA"/>
</dbReference>
<dbReference type="Proteomes" id="UP000432715">
    <property type="component" value="Unassembled WGS sequence"/>
</dbReference>
<evidence type="ECO:0000313" key="1">
    <source>
        <dbReference type="EMBL" id="KAB3532931.1"/>
    </source>
</evidence>
<dbReference type="AlphaFoldDB" id="A0A6I0FE02"/>
<gene>
    <name evidence="1" type="ORF">F8154_11055</name>
</gene>
<reference evidence="1 2" key="1">
    <citation type="submission" date="2019-10" db="EMBL/GenBank/DDBJ databases">
        <title>Alkaliphilus serpentinus sp. nov. and Alkaliphilus pronyensis sp. nov., two novel anaerobic alkaliphilic species isolated from the serpentinized-hosted hydrothermal field of the Prony Bay (New Caledonia).</title>
        <authorList>
            <person name="Postec A."/>
        </authorList>
    </citation>
    <scope>NUCLEOTIDE SEQUENCE [LARGE SCALE GENOMIC DNA]</scope>
    <source>
        <strain evidence="1 2">LacV</strain>
    </source>
</reference>
<sequence>MEWIKSDGTRLEMSNEGATYTIIQKYKNCSCKTVGKGENHLARHCRAKKICGENCLRYRYNNLS</sequence>
<name>A0A6I0FE02_9FIRM</name>
<evidence type="ECO:0000313" key="2">
    <source>
        <dbReference type="Proteomes" id="UP000432715"/>
    </source>
</evidence>